<dbReference type="AlphaFoldDB" id="A0A0C9T0L2"/>
<evidence type="ECO:0000256" key="1">
    <source>
        <dbReference type="SAM" id="Phobius"/>
    </source>
</evidence>
<dbReference type="Proteomes" id="UP000053647">
    <property type="component" value="Unassembled WGS sequence"/>
</dbReference>
<organism evidence="2 3">
    <name type="scientific">Paxillus involutus ATCC 200175</name>
    <dbReference type="NCBI Taxonomy" id="664439"/>
    <lineage>
        <taxon>Eukaryota</taxon>
        <taxon>Fungi</taxon>
        <taxon>Dikarya</taxon>
        <taxon>Basidiomycota</taxon>
        <taxon>Agaricomycotina</taxon>
        <taxon>Agaricomycetes</taxon>
        <taxon>Agaricomycetidae</taxon>
        <taxon>Boletales</taxon>
        <taxon>Paxilineae</taxon>
        <taxon>Paxillaceae</taxon>
        <taxon>Paxillus</taxon>
    </lineage>
</organism>
<dbReference type="EMBL" id="KN819497">
    <property type="protein sequence ID" value="KIJ09165.1"/>
    <property type="molecule type" value="Genomic_DNA"/>
</dbReference>
<feature type="non-terminal residue" evidence="2">
    <location>
        <position position="1"/>
    </location>
</feature>
<keyword evidence="1" id="KW-0472">Membrane</keyword>
<gene>
    <name evidence="2" type="ORF">PAXINDRAFT_87861</name>
</gene>
<evidence type="ECO:0000313" key="2">
    <source>
        <dbReference type="EMBL" id="KIJ09165.1"/>
    </source>
</evidence>
<proteinExistence type="predicted"/>
<accession>A0A0C9T0L2</accession>
<reference evidence="3" key="2">
    <citation type="submission" date="2015-01" db="EMBL/GenBank/DDBJ databases">
        <title>Evolutionary Origins and Diversification of the Mycorrhizal Mutualists.</title>
        <authorList>
            <consortium name="DOE Joint Genome Institute"/>
            <consortium name="Mycorrhizal Genomics Consortium"/>
            <person name="Kohler A."/>
            <person name="Kuo A."/>
            <person name="Nagy L.G."/>
            <person name="Floudas D."/>
            <person name="Copeland A."/>
            <person name="Barry K.W."/>
            <person name="Cichocki N."/>
            <person name="Veneault-Fourrey C."/>
            <person name="LaButti K."/>
            <person name="Lindquist E.A."/>
            <person name="Lipzen A."/>
            <person name="Lundell T."/>
            <person name="Morin E."/>
            <person name="Murat C."/>
            <person name="Riley R."/>
            <person name="Ohm R."/>
            <person name="Sun H."/>
            <person name="Tunlid A."/>
            <person name="Henrissat B."/>
            <person name="Grigoriev I.V."/>
            <person name="Hibbett D.S."/>
            <person name="Martin F."/>
        </authorList>
    </citation>
    <scope>NUCLEOTIDE SEQUENCE [LARGE SCALE GENOMIC DNA]</scope>
    <source>
        <strain evidence="3">ATCC 200175</strain>
    </source>
</reference>
<evidence type="ECO:0000313" key="3">
    <source>
        <dbReference type="Proteomes" id="UP000053647"/>
    </source>
</evidence>
<feature type="transmembrane region" description="Helical" evidence="1">
    <location>
        <begin position="12"/>
        <end position="29"/>
    </location>
</feature>
<protein>
    <submittedName>
        <fullName evidence="2">Unplaced genomic scaffold PAXINscaffold_175, whole genome shotgun sequence</fullName>
    </submittedName>
</protein>
<sequence length="73" mass="8223">GYEGTIEKVVRLILRLVATGVISLFLFCMRGNRVTVTTAQSNYALFHGVLGKKEDPIAFAISHVEKETEMEHW</sequence>
<dbReference type="OrthoDB" id="2703018at2759"/>
<keyword evidence="3" id="KW-1185">Reference proteome</keyword>
<dbReference type="HOGENOM" id="CLU_2711654_0_0_1"/>
<keyword evidence="1" id="KW-1133">Transmembrane helix</keyword>
<reference evidence="2 3" key="1">
    <citation type="submission" date="2014-06" db="EMBL/GenBank/DDBJ databases">
        <authorList>
            <consortium name="DOE Joint Genome Institute"/>
            <person name="Kuo A."/>
            <person name="Kohler A."/>
            <person name="Nagy L.G."/>
            <person name="Floudas D."/>
            <person name="Copeland A."/>
            <person name="Barry K.W."/>
            <person name="Cichocki N."/>
            <person name="Veneault-Fourrey C."/>
            <person name="LaButti K."/>
            <person name="Lindquist E.A."/>
            <person name="Lipzen A."/>
            <person name="Lundell T."/>
            <person name="Morin E."/>
            <person name="Murat C."/>
            <person name="Sun H."/>
            <person name="Tunlid A."/>
            <person name="Henrissat B."/>
            <person name="Grigoriev I.V."/>
            <person name="Hibbett D.S."/>
            <person name="Martin F."/>
            <person name="Nordberg H.P."/>
            <person name="Cantor M.N."/>
            <person name="Hua S.X."/>
        </authorList>
    </citation>
    <scope>NUCLEOTIDE SEQUENCE [LARGE SCALE GENOMIC DNA]</scope>
    <source>
        <strain evidence="2 3">ATCC 200175</strain>
    </source>
</reference>
<name>A0A0C9T0L2_PAXIN</name>
<keyword evidence="1" id="KW-0812">Transmembrane</keyword>